<reference evidence="13" key="1">
    <citation type="journal article" date="2019" name="Int. J. Syst. Evol. Microbiol.">
        <title>The Global Catalogue of Microorganisms (GCM) 10K type strain sequencing project: providing services to taxonomists for standard genome sequencing and annotation.</title>
        <authorList>
            <consortium name="The Broad Institute Genomics Platform"/>
            <consortium name="The Broad Institute Genome Sequencing Center for Infectious Disease"/>
            <person name="Wu L."/>
            <person name="Ma J."/>
        </authorList>
    </citation>
    <scope>NUCLEOTIDE SEQUENCE [LARGE SCALE GENOMIC DNA]</scope>
    <source>
        <strain evidence="13">KCTC 42282</strain>
    </source>
</reference>
<evidence type="ECO:0000313" key="12">
    <source>
        <dbReference type="EMBL" id="MFC3638593.1"/>
    </source>
</evidence>
<keyword evidence="8" id="KW-0028">Amino-acid biosynthesis</keyword>
<evidence type="ECO:0000256" key="5">
    <source>
        <dbReference type="ARBA" id="ARBA00009320"/>
    </source>
</evidence>
<dbReference type="Proteomes" id="UP001595704">
    <property type="component" value="Unassembled WGS sequence"/>
</dbReference>
<keyword evidence="12" id="KW-0808">Transferase</keyword>
<dbReference type="PANTHER" id="PTHR42743">
    <property type="entry name" value="AMINO-ACID AMINOTRANSFERASE"/>
    <property type="match status" value="1"/>
</dbReference>
<comment type="similarity">
    <text evidence="5">Belongs to the class-IV pyridoxal-phosphate-dependent aminotransferase family.</text>
</comment>
<evidence type="ECO:0000256" key="11">
    <source>
        <dbReference type="ARBA" id="ARBA00049229"/>
    </source>
</evidence>
<dbReference type="GO" id="GO:0047810">
    <property type="term" value="F:D-alanine-2-oxoglutarate aminotransferase activity"/>
    <property type="evidence" value="ECO:0007669"/>
    <property type="project" value="UniProtKB-EC"/>
</dbReference>
<evidence type="ECO:0000256" key="2">
    <source>
        <dbReference type="ARBA" id="ARBA00004824"/>
    </source>
</evidence>
<evidence type="ECO:0000256" key="10">
    <source>
        <dbReference type="ARBA" id="ARBA00048798"/>
    </source>
</evidence>
<evidence type="ECO:0000256" key="7">
    <source>
        <dbReference type="ARBA" id="ARBA00014472"/>
    </source>
</evidence>
<dbReference type="RefSeq" id="WP_191319000.1">
    <property type="nucleotide sequence ID" value="NZ_BNCG01000005.1"/>
</dbReference>
<comment type="caution">
    <text evidence="12">The sequence shown here is derived from an EMBL/GenBank/DDBJ whole genome shotgun (WGS) entry which is preliminary data.</text>
</comment>
<protein>
    <recommendedName>
        <fullName evidence="7">Probable branched-chain-amino-acid aminotransferase</fullName>
        <ecNumber evidence="6">2.6.1.42</ecNumber>
    </recommendedName>
</protein>
<evidence type="ECO:0000256" key="1">
    <source>
        <dbReference type="ARBA" id="ARBA00003109"/>
    </source>
</evidence>
<evidence type="ECO:0000256" key="9">
    <source>
        <dbReference type="ARBA" id="ARBA00048212"/>
    </source>
</evidence>
<dbReference type="InterPro" id="IPR036038">
    <property type="entry name" value="Aminotransferase-like"/>
</dbReference>
<sequence>MSRVAWVNGRFRPRQRAAIPIDDRAVLFADSVYEVCEVFGGALVDLTAHLDRLDRSLRELAMAAPMGRRALTVVMRETARRNRVRDGMVYVQVSRGAAPRDFLFPDPPAKPTLIVTARSIDRAAAEARAVQGMAVITTPDIRWGRVDIKTTGLLPNVLAKEAARLRGAREAWLTDRDGFITEGGSSNAWIITQAGVLVTRPADGGILRGVTRGTLLRLVQEMGLPVEERAFTRAEALAAREAFVTAATTLVAPVIRIDDEAIGDGRPGALTLELRRRLHDVAEMAA</sequence>
<dbReference type="InterPro" id="IPR043132">
    <property type="entry name" value="BCAT-like_C"/>
</dbReference>
<accession>A0ABV7UJW5</accession>
<evidence type="ECO:0000256" key="6">
    <source>
        <dbReference type="ARBA" id="ARBA00013053"/>
    </source>
</evidence>
<evidence type="ECO:0000256" key="8">
    <source>
        <dbReference type="ARBA" id="ARBA00023304"/>
    </source>
</evidence>
<dbReference type="PANTHER" id="PTHR42743:SF11">
    <property type="entry name" value="AMINODEOXYCHORISMATE LYASE"/>
    <property type="match status" value="1"/>
</dbReference>
<evidence type="ECO:0000256" key="4">
    <source>
        <dbReference type="ARBA" id="ARBA00005072"/>
    </source>
</evidence>
<gene>
    <name evidence="12" type="ORF">ACFONL_14700</name>
</gene>
<evidence type="ECO:0000256" key="3">
    <source>
        <dbReference type="ARBA" id="ARBA00004931"/>
    </source>
</evidence>
<dbReference type="SUPFAM" id="SSF56752">
    <property type="entry name" value="D-aminoacid aminotransferase-like PLP-dependent enzymes"/>
    <property type="match status" value="1"/>
</dbReference>
<dbReference type="InterPro" id="IPR043131">
    <property type="entry name" value="BCAT-like_N"/>
</dbReference>
<evidence type="ECO:0000313" key="13">
    <source>
        <dbReference type="Proteomes" id="UP001595704"/>
    </source>
</evidence>
<keyword evidence="8" id="KW-0100">Branched-chain amino acid biosynthesis</keyword>
<dbReference type="EC" id="2.6.1.42" evidence="6"/>
<proteinExistence type="inferred from homology"/>
<comment type="pathway">
    <text evidence="4">Amino-acid biosynthesis; L-leucine biosynthesis; L-leucine from 3-methyl-2-oxobutanoate: step 4/4.</text>
</comment>
<comment type="catalytic activity">
    <reaction evidence="10">
        <text>L-isoleucine + 2-oxoglutarate = (S)-3-methyl-2-oxopentanoate + L-glutamate</text>
        <dbReference type="Rhea" id="RHEA:24801"/>
        <dbReference type="ChEBI" id="CHEBI:16810"/>
        <dbReference type="ChEBI" id="CHEBI:29985"/>
        <dbReference type="ChEBI" id="CHEBI:35146"/>
        <dbReference type="ChEBI" id="CHEBI:58045"/>
        <dbReference type="EC" id="2.6.1.42"/>
    </reaction>
</comment>
<comment type="pathway">
    <text evidence="2">Amino-acid biosynthesis; L-isoleucine biosynthesis; L-isoleucine from 2-oxobutanoate: step 4/4.</text>
</comment>
<comment type="pathway">
    <text evidence="3">Amino-acid biosynthesis; L-valine biosynthesis; L-valine from pyruvate: step 4/4.</text>
</comment>
<keyword evidence="13" id="KW-1185">Reference proteome</keyword>
<organism evidence="12 13">
    <name type="scientific">Camelimonas fluminis</name>
    <dbReference type="NCBI Taxonomy" id="1576911"/>
    <lineage>
        <taxon>Bacteria</taxon>
        <taxon>Pseudomonadati</taxon>
        <taxon>Pseudomonadota</taxon>
        <taxon>Alphaproteobacteria</taxon>
        <taxon>Hyphomicrobiales</taxon>
        <taxon>Chelatococcaceae</taxon>
        <taxon>Camelimonas</taxon>
    </lineage>
</organism>
<dbReference type="EMBL" id="JBHRYC010000075">
    <property type="protein sequence ID" value="MFC3638593.1"/>
    <property type="molecule type" value="Genomic_DNA"/>
</dbReference>
<comment type="catalytic activity">
    <reaction evidence="11">
        <text>L-leucine + 2-oxoglutarate = 4-methyl-2-oxopentanoate + L-glutamate</text>
        <dbReference type="Rhea" id="RHEA:18321"/>
        <dbReference type="ChEBI" id="CHEBI:16810"/>
        <dbReference type="ChEBI" id="CHEBI:17865"/>
        <dbReference type="ChEBI" id="CHEBI:29985"/>
        <dbReference type="ChEBI" id="CHEBI:57427"/>
        <dbReference type="EC" id="2.6.1.42"/>
    </reaction>
</comment>
<comment type="catalytic activity">
    <reaction evidence="9">
        <text>L-valine + 2-oxoglutarate = 3-methyl-2-oxobutanoate + L-glutamate</text>
        <dbReference type="Rhea" id="RHEA:24813"/>
        <dbReference type="ChEBI" id="CHEBI:11851"/>
        <dbReference type="ChEBI" id="CHEBI:16810"/>
        <dbReference type="ChEBI" id="CHEBI:29985"/>
        <dbReference type="ChEBI" id="CHEBI:57762"/>
        <dbReference type="EC" id="2.6.1.42"/>
    </reaction>
</comment>
<dbReference type="Pfam" id="PF01063">
    <property type="entry name" value="Aminotran_4"/>
    <property type="match status" value="1"/>
</dbReference>
<dbReference type="InterPro" id="IPR001544">
    <property type="entry name" value="Aminotrans_IV"/>
</dbReference>
<name>A0ABV7UJW5_9HYPH</name>
<dbReference type="Gene3D" id="3.30.470.10">
    <property type="match status" value="1"/>
</dbReference>
<dbReference type="InterPro" id="IPR050571">
    <property type="entry name" value="Class-IV_PLP-Dep_Aminotrnsfr"/>
</dbReference>
<dbReference type="NCBIfam" id="NF005209">
    <property type="entry name" value="PRK06680.1"/>
    <property type="match status" value="1"/>
</dbReference>
<comment type="function">
    <text evidence="1">Acts on leucine, isoleucine and valine.</text>
</comment>
<dbReference type="Gene3D" id="3.20.10.10">
    <property type="entry name" value="D-amino Acid Aminotransferase, subunit A, domain 2"/>
    <property type="match status" value="1"/>
</dbReference>
<keyword evidence="12" id="KW-0032">Aminotransferase</keyword>